<evidence type="ECO:0000256" key="1">
    <source>
        <dbReference type="SAM" id="MobiDB-lite"/>
    </source>
</evidence>
<name>A0A4U5P3S5_POPAL</name>
<feature type="compositionally biased region" description="Low complexity" evidence="1">
    <location>
        <begin position="41"/>
        <end position="76"/>
    </location>
</feature>
<reference evidence="2" key="1">
    <citation type="submission" date="2018-10" db="EMBL/GenBank/DDBJ databases">
        <title>Population genomic analysis revealed the cold adaptation of white poplar.</title>
        <authorList>
            <person name="Liu Y.-J."/>
        </authorList>
    </citation>
    <scope>NUCLEOTIDE SEQUENCE [LARGE SCALE GENOMIC DNA]</scope>
    <source>
        <strain evidence="2">PAL-ZL1</strain>
    </source>
</reference>
<sequence>MPHIMPYSSPDPRAILPPGPPTPAHQHSPFYPSPTLHLSRTALPSLPTLTDSTLATIPPSPTTTTTQPPPIYILTTRRSKSSNPDPPPSCFHNIPSLPRDLPRSPEPPSPPVQVSSLRPPHCVRQPNSKIYVCSTVSSHQFIPLAAPVSTKNSISEPQTYSEGSSLILSGRAAMQTELQGSAK</sequence>
<protein>
    <submittedName>
        <fullName evidence="2">Uncharacterized protein</fullName>
    </submittedName>
</protein>
<evidence type="ECO:0000313" key="2">
    <source>
        <dbReference type="EMBL" id="TKR90929.1"/>
    </source>
</evidence>
<dbReference type="EMBL" id="RCHU01000829">
    <property type="protein sequence ID" value="TKR90929.1"/>
    <property type="molecule type" value="Genomic_DNA"/>
</dbReference>
<organism evidence="2">
    <name type="scientific">Populus alba</name>
    <name type="common">White poplar</name>
    <dbReference type="NCBI Taxonomy" id="43335"/>
    <lineage>
        <taxon>Eukaryota</taxon>
        <taxon>Viridiplantae</taxon>
        <taxon>Streptophyta</taxon>
        <taxon>Embryophyta</taxon>
        <taxon>Tracheophyta</taxon>
        <taxon>Spermatophyta</taxon>
        <taxon>Magnoliopsida</taxon>
        <taxon>eudicotyledons</taxon>
        <taxon>Gunneridae</taxon>
        <taxon>Pentapetalae</taxon>
        <taxon>rosids</taxon>
        <taxon>fabids</taxon>
        <taxon>Malpighiales</taxon>
        <taxon>Salicaceae</taxon>
        <taxon>Saliceae</taxon>
        <taxon>Populus</taxon>
    </lineage>
</organism>
<dbReference type="AlphaFoldDB" id="A0A4U5P3S5"/>
<comment type="caution">
    <text evidence="2">The sequence shown here is derived from an EMBL/GenBank/DDBJ whole genome shotgun (WGS) entry which is preliminary data.</text>
</comment>
<feature type="region of interest" description="Disordered" evidence="1">
    <location>
        <begin position="1"/>
        <end position="120"/>
    </location>
</feature>
<accession>A0A4U5P3S5</accession>
<proteinExistence type="predicted"/>
<gene>
    <name evidence="2" type="ORF">D5086_0000228440</name>
</gene>